<dbReference type="InterPro" id="IPR053134">
    <property type="entry name" value="RNA-dir_DNA_polymerase"/>
</dbReference>
<evidence type="ECO:0000256" key="1">
    <source>
        <dbReference type="ARBA" id="ARBA00022670"/>
    </source>
</evidence>
<reference evidence="9" key="1">
    <citation type="submission" date="2020-06" db="EMBL/GenBank/DDBJ databases">
        <authorList>
            <person name="Li T."/>
            <person name="Hu X."/>
            <person name="Zhang T."/>
            <person name="Song X."/>
            <person name="Zhang H."/>
            <person name="Dai N."/>
            <person name="Sheng W."/>
            <person name="Hou X."/>
            <person name="Wei L."/>
        </authorList>
    </citation>
    <scope>NUCLEOTIDE SEQUENCE</scope>
    <source>
        <strain evidence="9">KEN1</strain>
        <tissue evidence="9">Leaf</tissue>
    </source>
</reference>
<keyword evidence="3" id="KW-0548">Nucleotidyltransferase</keyword>
<evidence type="ECO:0000256" key="2">
    <source>
        <dbReference type="ARBA" id="ARBA00022679"/>
    </source>
</evidence>
<evidence type="ECO:0000256" key="5">
    <source>
        <dbReference type="ARBA" id="ARBA00022759"/>
    </source>
</evidence>
<keyword evidence="5" id="KW-0255">Endonuclease</keyword>
<proteinExistence type="predicted"/>
<organism evidence="9">
    <name type="scientific">Sesamum latifolium</name>
    <dbReference type="NCBI Taxonomy" id="2727402"/>
    <lineage>
        <taxon>Eukaryota</taxon>
        <taxon>Viridiplantae</taxon>
        <taxon>Streptophyta</taxon>
        <taxon>Embryophyta</taxon>
        <taxon>Tracheophyta</taxon>
        <taxon>Spermatophyta</taxon>
        <taxon>Magnoliopsida</taxon>
        <taxon>eudicotyledons</taxon>
        <taxon>Gunneridae</taxon>
        <taxon>Pentapetalae</taxon>
        <taxon>asterids</taxon>
        <taxon>lamiids</taxon>
        <taxon>Lamiales</taxon>
        <taxon>Pedaliaceae</taxon>
        <taxon>Sesamum</taxon>
    </lineage>
</organism>
<protein>
    <submittedName>
        <fullName evidence="9">Uncharacterized protein</fullName>
    </submittedName>
</protein>
<dbReference type="GO" id="GO:0006508">
    <property type="term" value="P:proteolysis"/>
    <property type="evidence" value="ECO:0007669"/>
    <property type="project" value="UniProtKB-KW"/>
</dbReference>
<keyword evidence="2" id="KW-0808">Transferase</keyword>
<dbReference type="AlphaFoldDB" id="A0AAW2TJN2"/>
<evidence type="ECO:0000256" key="7">
    <source>
        <dbReference type="ARBA" id="ARBA00022918"/>
    </source>
</evidence>
<evidence type="ECO:0000313" key="9">
    <source>
        <dbReference type="EMBL" id="KAL0405148.1"/>
    </source>
</evidence>
<keyword evidence="7" id="KW-0695">RNA-directed DNA polymerase</keyword>
<dbReference type="EMBL" id="JACGWN010000014">
    <property type="protein sequence ID" value="KAL0405148.1"/>
    <property type="molecule type" value="Genomic_DNA"/>
</dbReference>
<dbReference type="PANTHER" id="PTHR24559:SF434">
    <property type="entry name" value="RNA-DIRECTED DNA POLYMERASE HOMOLOG"/>
    <property type="match status" value="1"/>
</dbReference>
<keyword evidence="6" id="KW-0378">Hydrolase</keyword>
<evidence type="ECO:0000256" key="8">
    <source>
        <dbReference type="SAM" id="MobiDB-lite"/>
    </source>
</evidence>
<feature type="region of interest" description="Disordered" evidence="8">
    <location>
        <begin position="1"/>
        <end position="31"/>
    </location>
</feature>
<gene>
    <name evidence="9" type="ORF">Slati_3828700</name>
</gene>
<evidence type="ECO:0000256" key="3">
    <source>
        <dbReference type="ARBA" id="ARBA00022695"/>
    </source>
</evidence>
<evidence type="ECO:0000256" key="6">
    <source>
        <dbReference type="ARBA" id="ARBA00022801"/>
    </source>
</evidence>
<dbReference type="Gene3D" id="3.10.10.10">
    <property type="entry name" value="HIV Type 1 Reverse Transcriptase, subunit A, domain 1"/>
    <property type="match status" value="1"/>
</dbReference>
<dbReference type="FunFam" id="3.10.10.10:FF:000007">
    <property type="entry name" value="Retrovirus-related Pol polyprotein from transposon 17.6-like Protein"/>
    <property type="match status" value="1"/>
</dbReference>
<accession>A0AAW2TJN2</accession>
<dbReference type="PANTHER" id="PTHR24559">
    <property type="entry name" value="TRANSPOSON TY3-I GAG-POL POLYPROTEIN"/>
    <property type="match status" value="1"/>
</dbReference>
<keyword evidence="4" id="KW-0540">Nuclease</keyword>
<sequence length="531" mass="58603">MFPTLLPPQPPPIPVPLPPPPPSNLSSSTLHHLRDPTSMMDLSGRAVLQLLSGSTGTTIGDGFLLHARYSASLRCSFLLPSVRPLALPSLPRPNVSSSPSTVFFSSFTYRNFIGLCFNCNEKFAPGHKCKANQFLLLLVDESDTADTLNWDLEPSPPLPLALPFFLSSKPTSNSHHFQLSGVAISGPPSSRTLYLLGNIFEHSVTILIDSASSHNILQPRITSFLGLTVTPTTRLLFSWATMLPSIVRAITPRFGRTVAEFFRSFPPDYSVPSMQFYHDGVLITLTGITSCTPHYATFSQIQRYITTDFIHSSILHSVHSSPEASPSTPSPDATIIPIHSFPPDLYTILTSFQQVFNLPHELSVLLQCGIVSLFQRWMSCLMSSMMPLCFQNWIWRAGYHQIHLAPEDAHKTTFRTVDGHFEFLVMPFGLTNTPSTFQTTGLPICFISSKFYRSLAPIACLLCFPSSPLASNRWNTSGTLSQLRDHGLTLTNYRSLLIGLSRLPLQHFVGSLASRVTTTVSSSIMPPSRPL</sequence>
<dbReference type="SUPFAM" id="SSF56672">
    <property type="entry name" value="DNA/RNA polymerases"/>
    <property type="match status" value="1"/>
</dbReference>
<dbReference type="Gene3D" id="3.30.70.270">
    <property type="match status" value="1"/>
</dbReference>
<dbReference type="InterPro" id="IPR043502">
    <property type="entry name" value="DNA/RNA_pol_sf"/>
</dbReference>
<dbReference type="GO" id="GO:0003964">
    <property type="term" value="F:RNA-directed DNA polymerase activity"/>
    <property type="evidence" value="ECO:0007669"/>
    <property type="project" value="UniProtKB-KW"/>
</dbReference>
<feature type="compositionally biased region" description="Pro residues" evidence="8">
    <location>
        <begin position="1"/>
        <end position="23"/>
    </location>
</feature>
<dbReference type="GO" id="GO:0004519">
    <property type="term" value="F:endonuclease activity"/>
    <property type="evidence" value="ECO:0007669"/>
    <property type="project" value="UniProtKB-KW"/>
</dbReference>
<reference evidence="9" key="2">
    <citation type="journal article" date="2024" name="Plant">
        <title>Genomic evolution and insights into agronomic trait innovations of Sesamum species.</title>
        <authorList>
            <person name="Miao H."/>
            <person name="Wang L."/>
            <person name="Qu L."/>
            <person name="Liu H."/>
            <person name="Sun Y."/>
            <person name="Le M."/>
            <person name="Wang Q."/>
            <person name="Wei S."/>
            <person name="Zheng Y."/>
            <person name="Lin W."/>
            <person name="Duan Y."/>
            <person name="Cao H."/>
            <person name="Xiong S."/>
            <person name="Wang X."/>
            <person name="Wei L."/>
            <person name="Li C."/>
            <person name="Ma Q."/>
            <person name="Ju M."/>
            <person name="Zhao R."/>
            <person name="Li G."/>
            <person name="Mu C."/>
            <person name="Tian Q."/>
            <person name="Mei H."/>
            <person name="Zhang T."/>
            <person name="Gao T."/>
            <person name="Zhang H."/>
        </authorList>
    </citation>
    <scope>NUCLEOTIDE SEQUENCE</scope>
    <source>
        <strain evidence="9">KEN1</strain>
    </source>
</reference>
<name>A0AAW2TJN2_9LAMI</name>
<dbReference type="GO" id="GO:0008233">
    <property type="term" value="F:peptidase activity"/>
    <property type="evidence" value="ECO:0007669"/>
    <property type="project" value="UniProtKB-KW"/>
</dbReference>
<comment type="caution">
    <text evidence="9">The sequence shown here is derived from an EMBL/GenBank/DDBJ whole genome shotgun (WGS) entry which is preliminary data.</text>
</comment>
<evidence type="ECO:0000256" key="4">
    <source>
        <dbReference type="ARBA" id="ARBA00022722"/>
    </source>
</evidence>
<dbReference type="InterPro" id="IPR043128">
    <property type="entry name" value="Rev_trsase/Diguanyl_cyclase"/>
</dbReference>
<keyword evidence="1" id="KW-0645">Protease</keyword>